<evidence type="ECO:0000256" key="4">
    <source>
        <dbReference type="ARBA" id="ARBA00022614"/>
    </source>
</evidence>
<keyword evidence="5" id="KW-0812">Transmembrane</keyword>
<keyword evidence="7" id="KW-0677">Repeat</keyword>
<dbReference type="EMBL" id="CACVBM020001178">
    <property type="protein sequence ID" value="CAA7037571.1"/>
    <property type="molecule type" value="Genomic_DNA"/>
</dbReference>
<protein>
    <recommendedName>
        <fullName evidence="13">Leucine-rich repeat-containing N-terminal plant-type domain-containing protein</fullName>
    </recommendedName>
</protein>
<dbReference type="SMART" id="SM00369">
    <property type="entry name" value="LRR_TYP"/>
    <property type="match status" value="7"/>
</dbReference>
<feature type="signal peptide" evidence="12">
    <location>
        <begin position="1"/>
        <end position="26"/>
    </location>
</feature>
<dbReference type="AlphaFoldDB" id="A0A6D2JMI1"/>
<evidence type="ECO:0000256" key="5">
    <source>
        <dbReference type="ARBA" id="ARBA00022692"/>
    </source>
</evidence>
<dbReference type="InterPro" id="IPR032675">
    <property type="entry name" value="LRR_dom_sf"/>
</dbReference>
<keyword evidence="3" id="KW-1003">Cell membrane</keyword>
<dbReference type="Gene3D" id="3.80.10.10">
    <property type="entry name" value="Ribonuclease Inhibitor"/>
    <property type="match status" value="4"/>
</dbReference>
<dbReference type="GO" id="GO:0005886">
    <property type="term" value="C:plasma membrane"/>
    <property type="evidence" value="ECO:0007669"/>
    <property type="project" value="UniProtKB-SubCell"/>
</dbReference>
<dbReference type="PROSITE" id="PS51450">
    <property type="entry name" value="LRR"/>
    <property type="match status" value="1"/>
</dbReference>
<dbReference type="Pfam" id="PF13855">
    <property type="entry name" value="LRR_8"/>
    <property type="match status" value="3"/>
</dbReference>
<evidence type="ECO:0000313" key="15">
    <source>
        <dbReference type="EMBL" id="CAA7037571.1"/>
    </source>
</evidence>
<evidence type="ECO:0000256" key="11">
    <source>
        <dbReference type="ARBA" id="ARBA00023180"/>
    </source>
</evidence>
<evidence type="ECO:0000256" key="3">
    <source>
        <dbReference type="ARBA" id="ARBA00022475"/>
    </source>
</evidence>
<sequence length="690" mass="77239">MGFYHYRWVMMILVALELCFFYSSQSQHDLTCHPRDLAALRDFINVLEPKPDGWALNSSADCCEWVGISCNSSYSLGLNDQDNNTARVTKLELAYRQLSGTLSESLGTLDQIRVLNLSRNPILGSIPPSVFNLVNLETLDLRYTELTGKIPESLNLPSLVNLDLSSNLLDGSLPSHVCQNSTKLKLIRLDWKGFSGDFPSGFEKCALLEQLFLGRNKLTCKIPEDVFQLQRLKLLEINDLSGSLSPALGNLSRLVHLDVSCNNFSGEIPDVFNKLPEIEYLMAESNRFTGGFPKSLANSRTLILLNLKNNSLSGPLHLNCTMMTNLTSLDLESNQLNSSLPESLSYCRNLKYVSLARNHFDGELPESYKNLHNLEFLSLLDSSLVNISSTLHTLQHCKNLTTLILTSNFADEMLPDDPNLHFEKLKVFVVQNSRLTGSMPSWLSKSTDLEVLDLSWNSLTGSIPNWIGGFANLFYLDLSRNSFTGEIPKGLTRLQSLSSRDNSLQWCYPFMLRRNDFVRNLGFDFRPTLDLSYNNLYGPIWEEFGNLKKLLVFSLCGNRLSGSIPSTISEMTSLWALDLSYNRISGSIPESLEKLTSLSKFVVANNNLSGRIPSGGRFILFSRLDFEGNHFCGGDYFPQCELDTPHEAEQSRTSDSDFVLDFSYGVALGYSLALVIAAYLTCSAFELPAK</sequence>
<keyword evidence="6 12" id="KW-0732">Signal</keyword>
<dbReference type="EMBL" id="CACVBM020001122">
    <property type="protein sequence ID" value="CAA7032516.1"/>
    <property type="molecule type" value="Genomic_DNA"/>
</dbReference>
<evidence type="ECO:0000259" key="13">
    <source>
        <dbReference type="Pfam" id="PF08263"/>
    </source>
</evidence>
<keyword evidence="9" id="KW-0472">Membrane</keyword>
<evidence type="ECO:0000256" key="6">
    <source>
        <dbReference type="ARBA" id="ARBA00022729"/>
    </source>
</evidence>
<dbReference type="Pfam" id="PF08263">
    <property type="entry name" value="LRRNT_2"/>
    <property type="match status" value="1"/>
</dbReference>
<keyword evidence="10" id="KW-0675">Receptor</keyword>
<dbReference type="PANTHER" id="PTHR48052:SF70">
    <property type="entry name" value="PHYTOSULFOKINE RECEPTOR 1-LIKE"/>
    <property type="match status" value="1"/>
</dbReference>
<dbReference type="FunFam" id="3.80.10.10:FF:000095">
    <property type="entry name" value="LRR receptor-like serine/threonine-protein kinase GSO1"/>
    <property type="match status" value="1"/>
</dbReference>
<keyword evidence="4" id="KW-0433">Leucine-rich repeat</keyword>
<dbReference type="Proteomes" id="UP000467841">
    <property type="component" value="Unassembled WGS sequence"/>
</dbReference>
<evidence type="ECO:0000256" key="10">
    <source>
        <dbReference type="ARBA" id="ARBA00023170"/>
    </source>
</evidence>
<gene>
    <name evidence="14" type="ORF">MERR_LOCUS19751</name>
    <name evidence="15" type="ORF">MERR_LOCUS24806</name>
</gene>
<keyword evidence="11" id="KW-0325">Glycoprotein</keyword>
<evidence type="ECO:0000313" key="14">
    <source>
        <dbReference type="EMBL" id="CAA7032516.1"/>
    </source>
</evidence>
<accession>A0A6D2JMI1</accession>
<dbReference type="FunFam" id="3.80.10.10:FF:000213">
    <property type="entry name" value="Tyrosine-sulfated glycopeptide receptor 1"/>
    <property type="match status" value="1"/>
</dbReference>
<dbReference type="InterPro" id="IPR003591">
    <property type="entry name" value="Leu-rich_rpt_typical-subtyp"/>
</dbReference>
<evidence type="ECO:0000256" key="12">
    <source>
        <dbReference type="SAM" id="SignalP"/>
    </source>
</evidence>
<proteinExistence type="inferred from homology"/>
<dbReference type="OrthoDB" id="676979at2759"/>
<feature type="chain" id="PRO_5033535810" description="Leucine-rich repeat-containing N-terminal plant-type domain-containing protein" evidence="12">
    <location>
        <begin position="27"/>
        <end position="690"/>
    </location>
</feature>
<evidence type="ECO:0000256" key="7">
    <source>
        <dbReference type="ARBA" id="ARBA00022737"/>
    </source>
</evidence>
<evidence type="ECO:0000313" key="16">
    <source>
        <dbReference type="Proteomes" id="UP000467841"/>
    </source>
</evidence>
<dbReference type="Pfam" id="PF00560">
    <property type="entry name" value="LRR_1"/>
    <property type="match status" value="3"/>
</dbReference>
<dbReference type="PANTHER" id="PTHR48052">
    <property type="entry name" value="UNNAMED PRODUCT"/>
    <property type="match status" value="1"/>
</dbReference>
<dbReference type="SUPFAM" id="SSF52058">
    <property type="entry name" value="L domain-like"/>
    <property type="match status" value="3"/>
</dbReference>
<keyword evidence="8" id="KW-1133">Transmembrane helix</keyword>
<keyword evidence="16" id="KW-1185">Reference proteome</keyword>
<evidence type="ECO:0000256" key="8">
    <source>
        <dbReference type="ARBA" id="ARBA00022989"/>
    </source>
</evidence>
<dbReference type="InterPro" id="IPR013210">
    <property type="entry name" value="LRR_N_plant-typ"/>
</dbReference>
<evidence type="ECO:0000256" key="9">
    <source>
        <dbReference type="ARBA" id="ARBA00023136"/>
    </source>
</evidence>
<comment type="similarity">
    <text evidence="2">Belongs to the RLP family.</text>
</comment>
<dbReference type="InterPro" id="IPR001611">
    <property type="entry name" value="Leu-rich_rpt"/>
</dbReference>
<evidence type="ECO:0000256" key="2">
    <source>
        <dbReference type="ARBA" id="ARBA00009592"/>
    </source>
</evidence>
<evidence type="ECO:0000256" key="1">
    <source>
        <dbReference type="ARBA" id="ARBA00004251"/>
    </source>
</evidence>
<reference evidence="15 16" key="1">
    <citation type="submission" date="2020-01" db="EMBL/GenBank/DDBJ databases">
        <authorList>
            <person name="Mishra B."/>
        </authorList>
    </citation>
    <scope>NUCLEOTIDE SEQUENCE [LARGE SCALE GENOMIC DNA]</scope>
</reference>
<name>A0A6D2JMI1_9BRAS</name>
<organism evidence="15 16">
    <name type="scientific">Microthlaspi erraticum</name>
    <dbReference type="NCBI Taxonomy" id="1685480"/>
    <lineage>
        <taxon>Eukaryota</taxon>
        <taxon>Viridiplantae</taxon>
        <taxon>Streptophyta</taxon>
        <taxon>Embryophyta</taxon>
        <taxon>Tracheophyta</taxon>
        <taxon>Spermatophyta</taxon>
        <taxon>Magnoliopsida</taxon>
        <taxon>eudicotyledons</taxon>
        <taxon>Gunneridae</taxon>
        <taxon>Pentapetalae</taxon>
        <taxon>rosids</taxon>
        <taxon>malvids</taxon>
        <taxon>Brassicales</taxon>
        <taxon>Brassicaceae</taxon>
        <taxon>Coluteocarpeae</taxon>
        <taxon>Microthlaspi</taxon>
    </lineage>
</organism>
<comment type="subcellular location">
    <subcellularLocation>
        <location evidence="1">Cell membrane</location>
        <topology evidence="1">Single-pass type I membrane protein</topology>
    </subcellularLocation>
</comment>
<feature type="domain" description="Leucine-rich repeat-containing N-terminal plant-type" evidence="13">
    <location>
        <begin position="34"/>
        <end position="71"/>
    </location>
</feature>